<dbReference type="AlphaFoldDB" id="U3MLK6"/>
<reference evidence="3" key="1">
    <citation type="submission" date="2013-06" db="EMBL/GenBank/DDBJ databases">
        <authorList>
            <person name="Hegedusova E."/>
            <person name="Pfeiffer I."/>
            <person name="Brejova B."/>
            <person name="Nosek J."/>
        </authorList>
    </citation>
    <scope>NUCLEOTIDE SEQUENCE</scope>
    <source>
        <strain evidence="3">NRRL Y-27737</strain>
    </source>
</reference>
<dbReference type="SUPFAM" id="SSF55608">
    <property type="entry name" value="Homing endonucleases"/>
    <property type="match status" value="2"/>
</dbReference>
<geneLocation type="mitochondrion" evidence="3"/>
<dbReference type="GO" id="GO:0004519">
    <property type="term" value="F:endonuclease activity"/>
    <property type="evidence" value="ECO:0007669"/>
    <property type="project" value="InterPro"/>
</dbReference>
<keyword evidence="1" id="KW-0732">Signal</keyword>
<name>U3MLK6_9ASCO</name>
<keyword evidence="3" id="KW-0496">Mitochondrion</keyword>
<gene>
    <name evidence="3" type="primary">orf386</name>
</gene>
<dbReference type="RefSeq" id="YP_008578709.1">
    <property type="nucleotide sequence ID" value="NC_022434.1"/>
</dbReference>
<dbReference type="GO" id="GO:0005739">
    <property type="term" value="C:mitochondrion"/>
    <property type="evidence" value="ECO:0007669"/>
    <property type="project" value="UniProtKB-ARBA"/>
</dbReference>
<dbReference type="Pfam" id="PF00961">
    <property type="entry name" value="LAGLIDADG_1"/>
    <property type="match status" value="1"/>
</dbReference>
<dbReference type="InterPro" id="IPR004860">
    <property type="entry name" value="LAGLIDADG_dom"/>
</dbReference>
<evidence type="ECO:0000313" key="3">
    <source>
        <dbReference type="EMBL" id="AGW07350.1"/>
    </source>
</evidence>
<proteinExistence type="predicted"/>
<dbReference type="EMBL" id="KF214631">
    <property type="protein sequence ID" value="AGW07350.1"/>
    <property type="molecule type" value="Genomic_DNA"/>
</dbReference>
<feature type="chain" id="PRO_5004646673" description="Homing endonuclease LAGLIDADG domain-containing protein" evidence="1">
    <location>
        <begin position="17"/>
        <end position="386"/>
    </location>
</feature>
<dbReference type="PANTHER" id="PTHR36181">
    <property type="entry name" value="INTRON-ENCODED ENDONUCLEASE AI3-RELATED"/>
    <property type="match status" value="1"/>
</dbReference>
<dbReference type="InterPro" id="IPR051289">
    <property type="entry name" value="LAGLIDADG_Endonuclease"/>
</dbReference>
<organism evidence="3">
    <name type="scientific">Candida bohioensis</name>
    <dbReference type="NCBI Taxonomy" id="561986"/>
    <lineage>
        <taxon>Eukaryota</taxon>
        <taxon>Fungi</taxon>
        <taxon>Dikarya</taxon>
        <taxon>Ascomycota</taxon>
        <taxon>Saccharomycotina</taxon>
        <taxon>Pichiomycetes</taxon>
        <taxon>Debaryomycetaceae</taxon>
        <taxon>Candida/Lodderomyces clade</taxon>
        <taxon>Candida</taxon>
    </lineage>
</organism>
<evidence type="ECO:0000256" key="1">
    <source>
        <dbReference type="SAM" id="SignalP"/>
    </source>
</evidence>
<accession>U3MLK6</accession>
<protein>
    <recommendedName>
        <fullName evidence="2">Homing endonuclease LAGLIDADG domain-containing protein</fullName>
    </recommendedName>
</protein>
<dbReference type="Gene3D" id="3.10.28.10">
    <property type="entry name" value="Homing endonucleases"/>
    <property type="match status" value="2"/>
</dbReference>
<sequence>MMTLVMYMLMCWYIGSMYNNSNEEMMDQSSNSINTNDKPDDVKMSMDNKSVDNEMMNEFNEFNDSSMTKPENNIMNDNSIMLPDEEDSLDEIINKMNMNNTKDYPTDNFNFNNFYKMYNMFMKYNKVPTEEFLIKFMGFFEGHGHLLNKNNKLYFYITHKDKEMLNYMVSMLGFGHVSKMEKKSYRLNFSSLESMMLLYNLINGNLVLPSNMEKLNMFMNEYNKNVGMNMNNEFTQLTLLMKTDMMPTTNHSWLSGYTDAKGCFTISMMHRSFKIRFMLTINDIEDMEMLFLTMNNTKYDSGLPDVKMLGDTQFNDKSNNTELMMNGLKNMQYMMNYFKKYNLTFSKGTSYTKFMNVYNKLKNKEHLNPKLRKSTKKLSKDINMHT</sequence>
<dbReference type="PANTHER" id="PTHR36181:SF4">
    <property type="entry name" value="LAGLIDADG ENDONUCLEASE"/>
    <property type="match status" value="1"/>
</dbReference>
<dbReference type="GeneID" id="17046931"/>
<evidence type="ECO:0000259" key="2">
    <source>
        <dbReference type="Pfam" id="PF00961"/>
    </source>
</evidence>
<feature type="signal peptide" evidence="1">
    <location>
        <begin position="1"/>
        <end position="16"/>
    </location>
</feature>
<dbReference type="InterPro" id="IPR027434">
    <property type="entry name" value="Homing_endonucl"/>
</dbReference>
<feature type="domain" description="Homing endonuclease LAGLIDADG" evidence="2">
    <location>
        <begin position="254"/>
        <end position="358"/>
    </location>
</feature>